<dbReference type="InterPro" id="IPR041371">
    <property type="entry name" value="GH92_N"/>
</dbReference>
<keyword evidence="2" id="KW-0119">Carbohydrate metabolism</keyword>
<keyword evidence="2" id="KW-0624">Polysaccharide degradation</keyword>
<dbReference type="Pfam" id="PF07971">
    <property type="entry name" value="Glyco_hydro_92"/>
    <property type="match status" value="2"/>
</dbReference>
<dbReference type="CDD" id="cd00063">
    <property type="entry name" value="FN3"/>
    <property type="match status" value="1"/>
</dbReference>
<keyword evidence="1" id="KW-0378">Hydrolase</keyword>
<dbReference type="GO" id="GO:0030246">
    <property type="term" value="F:carbohydrate binding"/>
    <property type="evidence" value="ECO:0007669"/>
    <property type="project" value="InterPro"/>
</dbReference>
<dbReference type="RefSeq" id="WP_128555304.1">
    <property type="nucleotide sequence ID" value="NZ_QUAK01000042.1"/>
</dbReference>
<dbReference type="Gene3D" id="1.20.1050.60">
    <property type="entry name" value="alpha-1,2-mannosidase"/>
    <property type="match status" value="1"/>
</dbReference>
<dbReference type="PANTHER" id="PTHR12143:SF39">
    <property type="entry name" value="SECRETED PROTEIN"/>
    <property type="match status" value="1"/>
</dbReference>
<name>A0A372M8C4_9ACTN</name>
<dbReference type="GO" id="GO:0005829">
    <property type="term" value="C:cytosol"/>
    <property type="evidence" value="ECO:0007669"/>
    <property type="project" value="TreeGrafter"/>
</dbReference>
<dbReference type="InterPro" id="IPR008979">
    <property type="entry name" value="Galactose-bd-like_sf"/>
</dbReference>
<reference evidence="6 7" key="1">
    <citation type="submission" date="2018-08" db="EMBL/GenBank/DDBJ databases">
        <title>Isolation, diversity and antifungal activity of Actinobacteria from wheat.</title>
        <authorList>
            <person name="Han C."/>
        </authorList>
    </citation>
    <scope>NUCLEOTIDE SEQUENCE [LARGE SCALE GENOMIC DNA]</scope>
    <source>
        <strain evidence="6 7">NEAU-YY421</strain>
    </source>
</reference>
<dbReference type="GO" id="GO:0000224">
    <property type="term" value="F:peptide-N4-(N-acetyl-beta-glucosaminyl)asparagine amidase activity"/>
    <property type="evidence" value="ECO:0007669"/>
    <property type="project" value="TreeGrafter"/>
</dbReference>
<dbReference type="InterPro" id="IPR012939">
    <property type="entry name" value="Glyco_hydro_92"/>
</dbReference>
<dbReference type="Gene3D" id="2.60.40.1080">
    <property type="match status" value="1"/>
</dbReference>
<dbReference type="InterPro" id="IPR013783">
    <property type="entry name" value="Ig-like_fold"/>
</dbReference>
<dbReference type="PANTHER" id="PTHR12143">
    <property type="entry name" value="PEPTIDE N-GLYCANASE PNGASE -RELATED"/>
    <property type="match status" value="1"/>
</dbReference>
<dbReference type="GO" id="GO:0006516">
    <property type="term" value="P:glycoprotein catabolic process"/>
    <property type="evidence" value="ECO:0007669"/>
    <property type="project" value="TreeGrafter"/>
</dbReference>
<dbReference type="Gene3D" id="2.60.40.10">
    <property type="entry name" value="Immunoglobulins"/>
    <property type="match status" value="1"/>
</dbReference>
<dbReference type="Gene3D" id="1.20.1610.10">
    <property type="entry name" value="alpha-1,2-mannosidases domains"/>
    <property type="match status" value="2"/>
</dbReference>
<dbReference type="InterPro" id="IPR008928">
    <property type="entry name" value="6-hairpin_glycosidase_sf"/>
</dbReference>
<gene>
    <name evidence="6" type="ORF">DY218_08495</name>
</gene>
<protein>
    <recommendedName>
        <fullName evidence="5">Fibronectin type-III domain-containing protein</fullName>
    </recommendedName>
</protein>
<dbReference type="InterPro" id="IPR050883">
    <property type="entry name" value="PNGase"/>
</dbReference>
<comment type="caution">
    <text evidence="6">The sequence shown here is derived from an EMBL/GenBank/DDBJ whole genome shotgun (WGS) entry which is preliminary data.</text>
</comment>
<evidence type="ECO:0000256" key="1">
    <source>
        <dbReference type="ARBA" id="ARBA00023295"/>
    </source>
</evidence>
<dbReference type="OrthoDB" id="9804511at2"/>
<dbReference type="SMART" id="SM00060">
    <property type="entry name" value="FN3"/>
    <property type="match status" value="1"/>
</dbReference>
<keyword evidence="7" id="KW-1185">Reference proteome</keyword>
<feature type="region of interest" description="Disordered" evidence="3">
    <location>
        <begin position="575"/>
        <end position="595"/>
    </location>
</feature>
<dbReference type="Pfam" id="PF17678">
    <property type="entry name" value="Glyco_hydro_92N"/>
    <property type="match status" value="1"/>
</dbReference>
<organism evidence="6 7">
    <name type="scientific">Streptomyces triticagri</name>
    <dbReference type="NCBI Taxonomy" id="2293568"/>
    <lineage>
        <taxon>Bacteria</taxon>
        <taxon>Bacillati</taxon>
        <taxon>Actinomycetota</taxon>
        <taxon>Actinomycetes</taxon>
        <taxon>Kitasatosporales</taxon>
        <taxon>Streptomycetaceae</taxon>
        <taxon>Streptomyces</taxon>
    </lineage>
</organism>
<keyword evidence="1" id="KW-0326">Glycosidase</keyword>
<feature type="chain" id="PRO_5016910561" description="Fibronectin type-III domain-containing protein" evidence="4">
    <location>
        <begin position="40"/>
        <end position="1282"/>
    </location>
</feature>
<dbReference type="Pfam" id="PF00041">
    <property type="entry name" value="fn3"/>
    <property type="match status" value="1"/>
</dbReference>
<dbReference type="Proteomes" id="UP000263094">
    <property type="component" value="Unassembled WGS sequence"/>
</dbReference>
<keyword evidence="4" id="KW-0732">Signal</keyword>
<dbReference type="Gene3D" id="2.60.120.260">
    <property type="entry name" value="Galactose-binding domain-like"/>
    <property type="match status" value="1"/>
</dbReference>
<evidence type="ECO:0000256" key="4">
    <source>
        <dbReference type="SAM" id="SignalP"/>
    </source>
</evidence>
<accession>A0A372M8C4</accession>
<dbReference type="GO" id="GO:0016798">
    <property type="term" value="F:hydrolase activity, acting on glycosyl bonds"/>
    <property type="evidence" value="ECO:0007669"/>
    <property type="project" value="UniProtKB-KW"/>
</dbReference>
<dbReference type="InterPro" id="IPR055826">
    <property type="entry name" value="DUF7402"/>
</dbReference>
<dbReference type="Pfam" id="PF24135">
    <property type="entry name" value="DUF7402"/>
    <property type="match status" value="1"/>
</dbReference>
<dbReference type="InterPro" id="IPR014718">
    <property type="entry name" value="GH-type_carb-bd"/>
</dbReference>
<feature type="region of interest" description="Disordered" evidence="3">
    <location>
        <begin position="932"/>
        <end position="973"/>
    </location>
</feature>
<dbReference type="SUPFAM" id="SSF48208">
    <property type="entry name" value="Six-hairpin glycosidases"/>
    <property type="match status" value="1"/>
</dbReference>
<dbReference type="Gene3D" id="2.70.98.10">
    <property type="match status" value="1"/>
</dbReference>
<dbReference type="InterPro" id="IPR036116">
    <property type="entry name" value="FN3_sf"/>
</dbReference>
<dbReference type="SUPFAM" id="SSF49265">
    <property type="entry name" value="Fibronectin type III"/>
    <property type="match status" value="1"/>
</dbReference>
<evidence type="ECO:0000256" key="2">
    <source>
        <dbReference type="ARBA" id="ARBA00023326"/>
    </source>
</evidence>
<sequence>MPGRPRTGRTTRPGTAARHLTVLLSVLLLVLGAATGASASAAAAAPDAAPAEAAARAQDGSGDYVDKVNPWVESDIARYFFFQSASRPFGMVKLRPDTSTHSSRDTGYRHNENQVKGFSHLHDWRLSGVQAMPTTGSDVPKLEGDKGWQSHVDHDNGEVVEPGYHKLHLDRYDVDAELTSTDRVGLHRYTYAEGGRSDILVNLGGHLGEAIMERAHVTRSSDRGIAGHVLQYGEGFPSDDPDHKVKLYFDIRFDKPFDSMRGWSDGELTDDGKPVEEVEGKDAGAYVRYDDLKKGEQVQMKVGLSLTGAEGAKKNLESELPGWDFDAVKADAQQQWNEMLGRIDVGGGSAKQQEKFYTDLFHVLCGRSMISDADGAYLDNTWGRDRVGRIPTGRDGKPEFAMYNYDALWLTQWNLNSVLGLAYPEIYSSLVKSQLQMYKDGGLLPRGPVAGNYSMVMSGSPITSFITGAYNKGIRDFDTDLAYEAMMDAQSMGGLYDKAWFDYKNWGTGGNREYLDLGYVPDGTTDQGAGQTLEYANQDFSLARFAGSLGKRGINATQYAKAEASSELDKQHTAARAIDGRPQRAPTDVEWASDGEKTPSIELTWDKPRTLHQVVLSDRADKDSNVRSGTLEFSDGSRVRVDDIPADGSDKRVRFDRRKVTSVKFTATGGEGKDVGLNEFEAWDDTDTEKYLSDRSRNWRNLYDDDTGFIRPRDADGEWRTPFDPLAEDDFVEANSWQATWFTTHDVMGLANRMGGETAYADKLNYAFTAAEKDDFIAEYGAGHVSYGNQPGLEMAHLFNYVGKPWLTQHWVRQVKEKTYGSTATDDGYGHFDEDQGQMGALSALMGMGLFEVTGAGLQKPVYDITSPVFDEITIKLDPRYNKGKQFRIVTHGNSAENQYIQRAKLDGKRLDKAWFRHDQLADGGTLELWMGDEPNKEWGTEQLPPSESKSEGRKSTFVQDISVSGPEKVDEPYGDTQFKAKVAPEDATFKEVFWSVTEPDGSPTKKAEIGLDGTLTINHRDGEVRVTATSADSGDATASQLVDIGLDRDKLRGNAACRPGVKATASSEYDDDYPAKNVHDSCAGKGPEAGADWASKGELNPWVQLDWPEKVKADRIVLTDRKTRDNAGSGVLTFSDGSEVTVDDLPAKGPKTVKFPMKSFDWVRFRATDGTGPNTGLGEFQVDAVPSVPEAPTAVEATAGRGSATVEWKAPDFNGGAPVTGYLVTPYRDGEPLDPARVGGSARKAEVKGLTAGASYTFTVTAESLAGRGAPSAESDPVRPE</sequence>
<evidence type="ECO:0000313" key="7">
    <source>
        <dbReference type="Proteomes" id="UP000263094"/>
    </source>
</evidence>
<evidence type="ECO:0000259" key="5">
    <source>
        <dbReference type="PROSITE" id="PS50853"/>
    </source>
</evidence>
<dbReference type="GO" id="GO:0000272">
    <property type="term" value="P:polysaccharide catabolic process"/>
    <property type="evidence" value="ECO:0007669"/>
    <property type="project" value="UniProtKB-KW"/>
</dbReference>
<dbReference type="InterPro" id="IPR003961">
    <property type="entry name" value="FN3_dom"/>
</dbReference>
<evidence type="ECO:0000256" key="3">
    <source>
        <dbReference type="SAM" id="MobiDB-lite"/>
    </source>
</evidence>
<dbReference type="PROSITE" id="PS50853">
    <property type="entry name" value="FN3"/>
    <property type="match status" value="1"/>
</dbReference>
<proteinExistence type="predicted"/>
<dbReference type="SUPFAM" id="SSF49785">
    <property type="entry name" value="Galactose-binding domain-like"/>
    <property type="match status" value="2"/>
</dbReference>
<evidence type="ECO:0000313" key="6">
    <source>
        <dbReference type="EMBL" id="RFU87131.1"/>
    </source>
</evidence>
<dbReference type="EMBL" id="QUAK01000042">
    <property type="protein sequence ID" value="RFU87131.1"/>
    <property type="molecule type" value="Genomic_DNA"/>
</dbReference>
<feature type="domain" description="Fibronectin type-III" evidence="5">
    <location>
        <begin position="1189"/>
        <end position="1282"/>
    </location>
</feature>
<feature type="signal peptide" evidence="4">
    <location>
        <begin position="1"/>
        <end position="39"/>
    </location>
</feature>
<dbReference type="Gene3D" id="3.30.2080.10">
    <property type="entry name" value="GH92 mannosidase domain"/>
    <property type="match status" value="2"/>
</dbReference>